<dbReference type="Proteomes" id="UP000295543">
    <property type="component" value="Unassembled WGS sequence"/>
</dbReference>
<feature type="compositionally biased region" description="Basic and acidic residues" evidence="5">
    <location>
        <begin position="341"/>
        <end position="354"/>
    </location>
</feature>
<dbReference type="InterPro" id="IPR006664">
    <property type="entry name" value="OMP_bac"/>
</dbReference>
<keyword evidence="6" id="KW-0732">Signal</keyword>
<dbReference type="InterPro" id="IPR036737">
    <property type="entry name" value="OmpA-like_sf"/>
</dbReference>
<evidence type="ECO:0000259" key="7">
    <source>
        <dbReference type="PROSITE" id="PS51123"/>
    </source>
</evidence>
<dbReference type="PRINTS" id="PR01023">
    <property type="entry name" value="NAFLGMOTY"/>
</dbReference>
<sequence>MSGSHRVLAACLAVVLAGCAQDTPAPAVDDTALPVEAAESTAVDAGSNAVDIDPHADEDNRATVPGFDITALPMSTAPLGEFPFFAIPAGYGAVPNNTRTLEFGEAVFWNGYGLTHVKGRVYAAGIRLDHTVRGQKDFSDLEVVRNLQAVVVAAGAVEIASGETPSEHKEAFASVMRPYPGESKCYHNSPQQVFVLRREDGNVWVRTCRGRTHAGLIVAQEKALNVTSTLLPASALQKALADDGHVALQVHFGTDRAEILPDSLPQIVQVVELLEADSALALSIEGHTDNTGDPARNRSLSEARAKSVVSAITAAGIASDRLEAAGHGDSRPVADNGTDAGRAENRRVELVRRQ</sequence>
<name>A0A4R5U935_9GAMM</name>
<evidence type="ECO:0000256" key="5">
    <source>
        <dbReference type="SAM" id="MobiDB-lite"/>
    </source>
</evidence>
<dbReference type="AlphaFoldDB" id="A0A4R5U935"/>
<dbReference type="SUPFAM" id="SSF103088">
    <property type="entry name" value="OmpA-like"/>
    <property type="match status" value="1"/>
</dbReference>
<evidence type="ECO:0000256" key="6">
    <source>
        <dbReference type="SAM" id="SignalP"/>
    </source>
</evidence>
<evidence type="ECO:0000256" key="1">
    <source>
        <dbReference type="ARBA" id="ARBA00004442"/>
    </source>
</evidence>
<dbReference type="PANTHER" id="PTHR30329:SF21">
    <property type="entry name" value="LIPOPROTEIN YIAD-RELATED"/>
    <property type="match status" value="1"/>
</dbReference>
<feature type="compositionally biased region" description="Basic and acidic residues" evidence="5">
    <location>
        <begin position="322"/>
        <end position="332"/>
    </location>
</feature>
<dbReference type="PROSITE" id="PS51257">
    <property type="entry name" value="PROKAR_LIPOPROTEIN"/>
    <property type="match status" value="1"/>
</dbReference>
<keyword evidence="3" id="KW-0998">Cell outer membrane</keyword>
<dbReference type="Pfam" id="PF00691">
    <property type="entry name" value="OmpA"/>
    <property type="match status" value="1"/>
</dbReference>
<feature type="chain" id="PRO_5020358253" evidence="6">
    <location>
        <begin position="28"/>
        <end position="354"/>
    </location>
</feature>
<reference evidence="8 9" key="1">
    <citation type="submission" date="2019-03" db="EMBL/GenBank/DDBJ databases">
        <title>Luteimonas zhaokaii sp.nov., isolated from the rectal contents of Plateau pika in Yushu, Qinghai Province, China.</title>
        <authorList>
            <person name="Zhang G."/>
        </authorList>
    </citation>
    <scope>NUCLEOTIDE SEQUENCE [LARGE SCALE GENOMIC DNA]</scope>
    <source>
        <strain evidence="8 9">THG-MD21</strain>
    </source>
</reference>
<evidence type="ECO:0000256" key="4">
    <source>
        <dbReference type="PROSITE-ProRule" id="PRU00473"/>
    </source>
</evidence>
<comment type="subcellular location">
    <subcellularLocation>
        <location evidence="1">Cell outer membrane</location>
    </subcellularLocation>
</comment>
<gene>
    <name evidence="8" type="ORF">E2F49_11870</name>
</gene>
<keyword evidence="2 4" id="KW-0472">Membrane</keyword>
<dbReference type="InterPro" id="IPR050330">
    <property type="entry name" value="Bact_OuterMem_StrucFunc"/>
</dbReference>
<dbReference type="GO" id="GO:0009279">
    <property type="term" value="C:cell outer membrane"/>
    <property type="evidence" value="ECO:0007669"/>
    <property type="project" value="UniProtKB-SubCell"/>
</dbReference>
<protein>
    <submittedName>
        <fullName evidence="8">OmpA family protein</fullName>
    </submittedName>
</protein>
<keyword evidence="9" id="KW-1185">Reference proteome</keyword>
<evidence type="ECO:0000313" key="8">
    <source>
        <dbReference type="EMBL" id="TDK31021.1"/>
    </source>
</evidence>
<evidence type="ECO:0000256" key="2">
    <source>
        <dbReference type="ARBA" id="ARBA00023136"/>
    </source>
</evidence>
<dbReference type="PRINTS" id="PR01021">
    <property type="entry name" value="OMPADOMAIN"/>
</dbReference>
<feature type="region of interest" description="Disordered" evidence="5">
    <location>
        <begin position="322"/>
        <end position="354"/>
    </location>
</feature>
<feature type="domain" description="OmpA-like" evidence="7">
    <location>
        <begin position="239"/>
        <end position="354"/>
    </location>
</feature>
<feature type="signal peptide" evidence="6">
    <location>
        <begin position="1"/>
        <end position="27"/>
    </location>
</feature>
<dbReference type="CDD" id="cd07185">
    <property type="entry name" value="OmpA_C-like"/>
    <property type="match status" value="1"/>
</dbReference>
<dbReference type="PANTHER" id="PTHR30329">
    <property type="entry name" value="STATOR ELEMENT OF FLAGELLAR MOTOR COMPLEX"/>
    <property type="match status" value="1"/>
</dbReference>
<dbReference type="PROSITE" id="PS51123">
    <property type="entry name" value="OMPA_2"/>
    <property type="match status" value="1"/>
</dbReference>
<comment type="caution">
    <text evidence="8">The sequence shown here is derived from an EMBL/GenBank/DDBJ whole genome shotgun (WGS) entry which is preliminary data.</text>
</comment>
<dbReference type="InterPro" id="IPR006665">
    <property type="entry name" value="OmpA-like"/>
</dbReference>
<accession>A0A4R5U935</accession>
<proteinExistence type="predicted"/>
<dbReference type="Gene3D" id="3.30.1330.60">
    <property type="entry name" value="OmpA-like domain"/>
    <property type="match status" value="1"/>
</dbReference>
<evidence type="ECO:0000256" key="3">
    <source>
        <dbReference type="ARBA" id="ARBA00023237"/>
    </source>
</evidence>
<evidence type="ECO:0000313" key="9">
    <source>
        <dbReference type="Proteomes" id="UP000295543"/>
    </source>
</evidence>
<organism evidence="8 9">
    <name type="scientific">Luteimonas terrae</name>
    <dbReference type="NCBI Taxonomy" id="1530191"/>
    <lineage>
        <taxon>Bacteria</taxon>
        <taxon>Pseudomonadati</taxon>
        <taxon>Pseudomonadota</taxon>
        <taxon>Gammaproteobacteria</taxon>
        <taxon>Lysobacterales</taxon>
        <taxon>Lysobacteraceae</taxon>
        <taxon>Luteimonas</taxon>
    </lineage>
</organism>
<dbReference type="EMBL" id="SMTG01000004">
    <property type="protein sequence ID" value="TDK31021.1"/>
    <property type="molecule type" value="Genomic_DNA"/>
</dbReference>
<dbReference type="OrthoDB" id="9792021at2"/>
<dbReference type="RefSeq" id="WP_133394074.1">
    <property type="nucleotide sequence ID" value="NZ_SMTG01000004.1"/>
</dbReference>